<accession>A0A7Y9IB78</accession>
<dbReference type="PANTHER" id="PTHR43708:SF8">
    <property type="entry name" value="OXIDOREDUCTASE"/>
    <property type="match status" value="1"/>
</dbReference>
<dbReference type="InterPro" id="IPR000683">
    <property type="entry name" value="Gfo/Idh/MocA-like_OxRdtase_N"/>
</dbReference>
<comment type="caution">
    <text evidence="2">The sequence shown here is derived from an EMBL/GenBank/DDBJ whole genome shotgun (WGS) entry which is preliminary data.</text>
</comment>
<dbReference type="Pfam" id="PF01408">
    <property type="entry name" value="GFO_IDH_MocA"/>
    <property type="match status" value="1"/>
</dbReference>
<gene>
    <name evidence="2" type="ORF">BKA15_004762</name>
</gene>
<feature type="domain" description="Gfo/Idh/MocA-like oxidoreductase N-terminal" evidence="1">
    <location>
        <begin position="4"/>
        <end position="121"/>
    </location>
</feature>
<dbReference type="EMBL" id="JACCBU010000001">
    <property type="protein sequence ID" value="NYE73433.1"/>
    <property type="molecule type" value="Genomic_DNA"/>
</dbReference>
<evidence type="ECO:0000259" key="1">
    <source>
        <dbReference type="Pfam" id="PF01408"/>
    </source>
</evidence>
<dbReference type="RefSeq" id="WP_179754918.1">
    <property type="nucleotide sequence ID" value="NZ_JACCBU010000001.1"/>
</dbReference>
<dbReference type="AlphaFoldDB" id="A0A7Y9IB78"/>
<keyword evidence="3" id="KW-1185">Reference proteome</keyword>
<dbReference type="GO" id="GO:0000166">
    <property type="term" value="F:nucleotide binding"/>
    <property type="evidence" value="ECO:0007669"/>
    <property type="project" value="InterPro"/>
</dbReference>
<protein>
    <submittedName>
        <fullName evidence="2">Putative dehydrogenase</fullName>
    </submittedName>
</protein>
<organism evidence="2 3">
    <name type="scientific">Microlunatus parietis</name>
    <dbReference type="NCBI Taxonomy" id="682979"/>
    <lineage>
        <taxon>Bacteria</taxon>
        <taxon>Bacillati</taxon>
        <taxon>Actinomycetota</taxon>
        <taxon>Actinomycetes</taxon>
        <taxon>Propionibacteriales</taxon>
        <taxon>Propionibacteriaceae</taxon>
        <taxon>Microlunatus</taxon>
    </lineage>
</organism>
<dbReference type="InterPro" id="IPR036291">
    <property type="entry name" value="NAD(P)-bd_dom_sf"/>
</dbReference>
<sequence length="316" mass="33622">MIDFALVGVADERHRLFVHPVERRRAGVHVVGYSEPDETARAEFAVLHETPAFAGHRELLDGAKPTMIAVASPVEVTAEVVRDALAAGVDVIVAPPLTGSLAEVDRLAEAATAGGRRLAVVHTYRNHPAFRLARELFDQGRLGRIREVVLEAAAEVADDALAAATREVLELFRWFTGVTEGTVTGGVGAGTTVRQTGETEELVIMSVRGSGPDGDALAEVIRHPSAAGDTVVVQLIGDEGAVAWEVGNGRFRSMIGDRPSAVIACGLPADEAQWVLTDLIRRPAPSTVAEQLLSTRISLLADESARQGGAELRWRV</sequence>
<evidence type="ECO:0000313" key="3">
    <source>
        <dbReference type="Proteomes" id="UP000569914"/>
    </source>
</evidence>
<reference evidence="2 3" key="1">
    <citation type="submission" date="2020-07" db="EMBL/GenBank/DDBJ databases">
        <title>Sequencing the genomes of 1000 actinobacteria strains.</title>
        <authorList>
            <person name="Klenk H.-P."/>
        </authorList>
    </citation>
    <scope>NUCLEOTIDE SEQUENCE [LARGE SCALE GENOMIC DNA]</scope>
    <source>
        <strain evidence="2 3">DSM 22083</strain>
    </source>
</reference>
<dbReference type="Gene3D" id="3.40.50.720">
    <property type="entry name" value="NAD(P)-binding Rossmann-like Domain"/>
    <property type="match status" value="1"/>
</dbReference>
<dbReference type="Proteomes" id="UP000569914">
    <property type="component" value="Unassembled WGS sequence"/>
</dbReference>
<evidence type="ECO:0000313" key="2">
    <source>
        <dbReference type="EMBL" id="NYE73433.1"/>
    </source>
</evidence>
<name>A0A7Y9IB78_9ACTN</name>
<dbReference type="InterPro" id="IPR051317">
    <property type="entry name" value="Gfo/Idh/MocA_oxidoreduct"/>
</dbReference>
<dbReference type="PANTHER" id="PTHR43708">
    <property type="entry name" value="CONSERVED EXPRESSED OXIDOREDUCTASE (EUROFUNG)"/>
    <property type="match status" value="1"/>
</dbReference>
<proteinExistence type="predicted"/>
<dbReference type="SUPFAM" id="SSF51735">
    <property type="entry name" value="NAD(P)-binding Rossmann-fold domains"/>
    <property type="match status" value="1"/>
</dbReference>